<dbReference type="PANTHER" id="PTHR37814">
    <property type="entry name" value="CONSERVED MEMBRANE PROTEIN"/>
    <property type="match status" value="1"/>
</dbReference>
<feature type="transmembrane region" description="Helical" evidence="1">
    <location>
        <begin position="151"/>
        <end position="169"/>
    </location>
</feature>
<keyword evidence="1" id="KW-1133">Transmembrane helix</keyword>
<reference evidence="2" key="1">
    <citation type="submission" date="2023-02" db="EMBL/GenBank/DDBJ databases">
        <title>Gut commensal Christensenella minuta modulates host metabolism via a new class of secondary bile acids.</title>
        <authorList>
            <person name="Liu C."/>
        </authorList>
    </citation>
    <scope>NUCLEOTIDE SEQUENCE</scope>
    <source>
        <strain evidence="2">CA70</strain>
    </source>
</reference>
<feature type="transmembrane region" description="Helical" evidence="1">
    <location>
        <begin position="121"/>
        <end position="144"/>
    </location>
</feature>
<feature type="transmembrane region" description="Helical" evidence="1">
    <location>
        <begin position="7"/>
        <end position="27"/>
    </location>
</feature>
<dbReference type="AlphaFoldDB" id="A0AAU8A727"/>
<feature type="transmembrane region" description="Helical" evidence="1">
    <location>
        <begin position="278"/>
        <end position="298"/>
    </location>
</feature>
<proteinExistence type="predicted"/>
<evidence type="ECO:0008006" key="3">
    <source>
        <dbReference type="Google" id="ProtNLM"/>
    </source>
</evidence>
<feature type="transmembrane region" description="Helical" evidence="1">
    <location>
        <begin position="319"/>
        <end position="340"/>
    </location>
</feature>
<feature type="transmembrane region" description="Helical" evidence="1">
    <location>
        <begin position="39"/>
        <end position="66"/>
    </location>
</feature>
<dbReference type="InterPro" id="IPR038377">
    <property type="entry name" value="Na/Glc_symporter_sf"/>
</dbReference>
<sequence length="384" mass="41212">MKKQSAFRIAFPVSAVWFGAIVGPSMISGVYESVYFAPYGAWGIILPMIAMGIAAVVIGMGANVARRFRVYDYNSYSKKLYGKFSKILTPVLEIYMVIAMIVGGSAVIAMSSTFLNDLLGIPQLGGALIMAVICIVLVLWGAGLVRSASSLMSVVMIAGLVILAVLIISERSKELGTIISTWYAPEKNSFWIGLPGAVALGLSNCCNALTLSAVEQKVSRTRDCAAIGIISFVMNSTAFIVTTLMLLPYCPEVLTNTIPILSIIHQHLLTDVPWLPTVYTVVMLLALVSSGVPQLHAVASRLRAVYPARIKSPIVKNTISGIIYFTACILISFLGLSNIVSTGYSILGYAAIPLLAIPICIVWPAIWHRRKKKGLPPEAGSVEP</sequence>
<feature type="transmembrane region" description="Helical" evidence="1">
    <location>
        <begin position="226"/>
        <end position="247"/>
    </location>
</feature>
<dbReference type="PANTHER" id="PTHR37814:SF1">
    <property type="entry name" value="MEMBRANE PROTEIN"/>
    <property type="match status" value="1"/>
</dbReference>
<protein>
    <recommendedName>
        <fullName evidence="3">Transporter</fullName>
    </recommendedName>
</protein>
<organism evidence="2">
    <name type="scientific">Christensenella massiliensis</name>
    <dbReference type="NCBI Taxonomy" id="1805714"/>
    <lineage>
        <taxon>Bacteria</taxon>
        <taxon>Bacillati</taxon>
        <taxon>Bacillota</taxon>
        <taxon>Clostridia</taxon>
        <taxon>Christensenellales</taxon>
        <taxon>Christensenellaceae</taxon>
        <taxon>Christensenella</taxon>
    </lineage>
</organism>
<keyword evidence="1" id="KW-0812">Transmembrane</keyword>
<feature type="transmembrane region" description="Helical" evidence="1">
    <location>
        <begin position="189"/>
        <end position="214"/>
    </location>
</feature>
<feature type="transmembrane region" description="Helical" evidence="1">
    <location>
        <begin position="346"/>
        <end position="366"/>
    </location>
</feature>
<feature type="transmembrane region" description="Helical" evidence="1">
    <location>
        <begin position="87"/>
        <end position="109"/>
    </location>
</feature>
<dbReference type="EMBL" id="CP117826">
    <property type="protein sequence ID" value="XCC61987.1"/>
    <property type="molecule type" value="Genomic_DNA"/>
</dbReference>
<evidence type="ECO:0000256" key="1">
    <source>
        <dbReference type="SAM" id="Phobius"/>
    </source>
</evidence>
<accession>A0AAU8A727</accession>
<name>A0AAU8A727_9FIRM</name>
<dbReference type="Gene3D" id="1.20.1730.10">
    <property type="entry name" value="Sodium/glucose cotransporter"/>
    <property type="match status" value="1"/>
</dbReference>
<dbReference type="RefSeq" id="WP_079545874.1">
    <property type="nucleotide sequence ID" value="NZ_CP117826.1"/>
</dbReference>
<evidence type="ECO:0000313" key="2">
    <source>
        <dbReference type="EMBL" id="XCC61987.1"/>
    </source>
</evidence>
<dbReference type="InterPro" id="IPR038728">
    <property type="entry name" value="YkvI-like"/>
</dbReference>
<gene>
    <name evidence="2" type="ORF">PUP29_10715</name>
</gene>
<keyword evidence="1" id="KW-0472">Membrane</keyword>